<sequence>MGAATSTNVATHFFEENRSAKCPPSIHLDLNQKTSKRVADEGVKLMPGGALVELPDESPFYQIGDGKGVAGQLRTVDIYKPKPVESNKLLPLDRSMSQKSQLLKECDRNPSVSLEKTQSECPMHNKPVVNPDNEAYIEVKPSAMLEETSTCTPHGLIKSCSPPSENVLKVSTKPIHIECPMKQNSPVHEEESHSTSHIKVSQPVNSQTTSPPVGQPQLIPAISKSIPAISQHIPAMTQPIPAMNQPHITAISQPSSSVINQTSTSQPFYPSECTMSQEKRRAKPLLGDISADNLVLSYNQRPADDQPFSLPTDRIQSNIPKAGTNETWVYPSQQMFWNAMLRKGWRWKDADMSPENMENIISIHNANNELAWQEVLKWEALHAHEHKQPKLKRFSGSATRYSPRARIRAWLGYDLPFDRHDWIIDRNGTEVRYIIDYYDGGKLNNNFEFALLDVRPALDSFEAIWDRMRVAVWRWTDSSPDTITPSSSPVSEVHSGGEQPLNFGKSTSSSTADKPKGKKSSQFMPYSLSDIEKDKK</sequence>
<dbReference type="EMBL" id="HACG01027483">
    <property type="protein sequence ID" value="CEK74348.1"/>
    <property type="molecule type" value="Transcribed_RNA"/>
</dbReference>
<keyword evidence="5 11" id="KW-0999">Mitochondrion inner membrane</keyword>
<dbReference type="GO" id="GO:0046872">
    <property type="term" value="F:metal ion binding"/>
    <property type="evidence" value="ECO:0007669"/>
    <property type="project" value="UniProtKB-KW"/>
</dbReference>
<feature type="region of interest" description="Disordered" evidence="12">
    <location>
        <begin position="481"/>
        <end position="536"/>
    </location>
</feature>
<keyword evidence="4 11" id="KW-0479">Metal-binding</keyword>
<evidence type="ECO:0000256" key="6">
    <source>
        <dbReference type="ARBA" id="ARBA00023004"/>
    </source>
</evidence>
<dbReference type="EC" id="4.4.1.17" evidence="11"/>
<dbReference type="GO" id="GO:0005743">
    <property type="term" value="C:mitochondrial inner membrane"/>
    <property type="evidence" value="ECO:0007669"/>
    <property type="project" value="UniProtKB-SubCell"/>
</dbReference>
<comment type="similarity">
    <text evidence="2 11">Belongs to the cytochrome c-type heme lyase family.</text>
</comment>
<dbReference type="PROSITE" id="PS00821">
    <property type="entry name" value="CYTO_HEME_LYASE_1"/>
    <property type="match status" value="1"/>
</dbReference>
<keyword evidence="9 11" id="KW-0456">Lyase</keyword>
<evidence type="ECO:0000256" key="3">
    <source>
        <dbReference type="ARBA" id="ARBA00022617"/>
    </source>
</evidence>
<accession>A0A0B7A0G5</accession>
<gene>
    <name evidence="13" type="primary">ORF90672</name>
</gene>
<evidence type="ECO:0000256" key="8">
    <source>
        <dbReference type="ARBA" id="ARBA00023136"/>
    </source>
</evidence>
<comment type="function">
    <text evidence="11">Lyase that catalyzes the covalent linking of the heme group to the cytochrome C apoprotein to produce the mature functional cytochrome.</text>
</comment>
<feature type="non-terminal residue" evidence="13">
    <location>
        <position position="536"/>
    </location>
</feature>
<feature type="region of interest" description="Disordered" evidence="12">
    <location>
        <begin position="183"/>
        <end position="213"/>
    </location>
</feature>
<evidence type="ECO:0000256" key="4">
    <source>
        <dbReference type="ARBA" id="ARBA00022723"/>
    </source>
</evidence>
<evidence type="ECO:0000313" key="13">
    <source>
        <dbReference type="EMBL" id="CEK74348.1"/>
    </source>
</evidence>
<dbReference type="PANTHER" id="PTHR12743:SF0">
    <property type="entry name" value="HOLOCYTOCHROME C-TYPE SYNTHASE"/>
    <property type="match status" value="1"/>
</dbReference>
<keyword evidence="3 11" id="KW-0349">Heme</keyword>
<dbReference type="PROSITE" id="PS00822">
    <property type="entry name" value="CYTO_HEME_LYASE_2"/>
    <property type="match status" value="1"/>
</dbReference>
<evidence type="ECO:0000256" key="11">
    <source>
        <dbReference type="RuleBase" id="RU363130"/>
    </source>
</evidence>
<proteinExistence type="inferred from homology"/>
<keyword evidence="7 11" id="KW-0496">Mitochondrion</keyword>
<organism evidence="13">
    <name type="scientific">Arion vulgaris</name>
    <dbReference type="NCBI Taxonomy" id="1028688"/>
    <lineage>
        <taxon>Eukaryota</taxon>
        <taxon>Metazoa</taxon>
        <taxon>Spiralia</taxon>
        <taxon>Lophotrochozoa</taxon>
        <taxon>Mollusca</taxon>
        <taxon>Gastropoda</taxon>
        <taxon>Heterobranchia</taxon>
        <taxon>Euthyneura</taxon>
        <taxon>Panpulmonata</taxon>
        <taxon>Eupulmonata</taxon>
        <taxon>Stylommatophora</taxon>
        <taxon>Helicina</taxon>
        <taxon>Arionoidea</taxon>
        <taxon>Arionidae</taxon>
        <taxon>Arion</taxon>
    </lineage>
</organism>
<dbReference type="GO" id="GO:0004408">
    <property type="term" value="F:holocytochrome-c synthase activity"/>
    <property type="evidence" value="ECO:0007669"/>
    <property type="project" value="UniProtKB-EC"/>
</dbReference>
<dbReference type="Pfam" id="PF01265">
    <property type="entry name" value="Cyto_heme_lyase"/>
    <property type="match status" value="1"/>
</dbReference>
<evidence type="ECO:0000256" key="10">
    <source>
        <dbReference type="ARBA" id="ARBA00023944"/>
    </source>
</evidence>
<feature type="compositionally biased region" description="Polar residues" evidence="12">
    <location>
        <begin position="195"/>
        <end position="212"/>
    </location>
</feature>
<dbReference type="InterPro" id="IPR000511">
    <property type="entry name" value="Holocyt_c/c1_synthase"/>
</dbReference>
<evidence type="ECO:0000256" key="1">
    <source>
        <dbReference type="ARBA" id="ARBA00004273"/>
    </source>
</evidence>
<dbReference type="AlphaFoldDB" id="A0A0B7A0G5"/>
<name>A0A0B7A0G5_9EUPU</name>
<keyword evidence="8 11" id="KW-0472">Membrane</keyword>
<comment type="catalytic activity">
    <reaction evidence="10">
        <text>holo-[cytochrome c] = apo-[cytochrome c] + heme b</text>
        <dbReference type="Rhea" id="RHEA:22648"/>
        <dbReference type="Rhea" id="RHEA-COMP:10725"/>
        <dbReference type="Rhea" id="RHEA-COMP:10726"/>
        <dbReference type="ChEBI" id="CHEBI:29950"/>
        <dbReference type="ChEBI" id="CHEBI:60344"/>
        <dbReference type="ChEBI" id="CHEBI:83739"/>
        <dbReference type="EC" id="4.4.1.17"/>
    </reaction>
    <physiologicalReaction direction="right-to-left" evidence="10">
        <dbReference type="Rhea" id="RHEA:22650"/>
    </physiologicalReaction>
</comment>
<evidence type="ECO:0000256" key="2">
    <source>
        <dbReference type="ARBA" id="ARBA00007255"/>
    </source>
</evidence>
<protein>
    <recommendedName>
        <fullName evidence="11">Holocytochrome c-type synthase</fullName>
        <ecNumber evidence="11">4.4.1.17</ecNumber>
    </recommendedName>
</protein>
<feature type="compositionally biased region" description="Low complexity" evidence="12">
    <location>
        <begin position="481"/>
        <end position="491"/>
    </location>
</feature>
<evidence type="ECO:0000256" key="7">
    <source>
        <dbReference type="ARBA" id="ARBA00023128"/>
    </source>
</evidence>
<reference evidence="13" key="1">
    <citation type="submission" date="2014-12" db="EMBL/GenBank/DDBJ databases">
        <title>Insight into the proteome of Arion vulgaris.</title>
        <authorList>
            <person name="Aradska J."/>
            <person name="Bulat T."/>
            <person name="Smidak R."/>
            <person name="Sarate P."/>
            <person name="Gangsoo J."/>
            <person name="Sialana F."/>
            <person name="Bilban M."/>
            <person name="Lubec G."/>
        </authorList>
    </citation>
    <scope>NUCLEOTIDE SEQUENCE</scope>
    <source>
        <tissue evidence="13">Skin</tissue>
    </source>
</reference>
<keyword evidence="6 11" id="KW-0408">Iron</keyword>
<evidence type="ECO:0000256" key="5">
    <source>
        <dbReference type="ARBA" id="ARBA00022792"/>
    </source>
</evidence>
<evidence type="ECO:0000256" key="9">
    <source>
        <dbReference type="ARBA" id="ARBA00023239"/>
    </source>
</evidence>
<comment type="subcellular location">
    <subcellularLocation>
        <location evidence="1 11">Mitochondrion inner membrane</location>
    </subcellularLocation>
</comment>
<evidence type="ECO:0000256" key="12">
    <source>
        <dbReference type="SAM" id="MobiDB-lite"/>
    </source>
</evidence>
<dbReference type="PANTHER" id="PTHR12743">
    <property type="entry name" value="CYTOCHROME C1 HEME LYASE"/>
    <property type="match status" value="1"/>
</dbReference>